<evidence type="ECO:0000259" key="11">
    <source>
        <dbReference type="PROSITE" id="PS50862"/>
    </source>
</evidence>
<evidence type="ECO:0000256" key="6">
    <source>
        <dbReference type="ARBA" id="ARBA00022917"/>
    </source>
</evidence>
<dbReference type="SUPFAM" id="SSF55681">
    <property type="entry name" value="Class II aaRS and biotin synthetases"/>
    <property type="match status" value="1"/>
</dbReference>
<dbReference type="OrthoDB" id="5423599at2759"/>
<dbReference type="PRINTS" id="PR01047">
    <property type="entry name" value="TRNASYNTHTHR"/>
</dbReference>
<dbReference type="PANTHER" id="PTHR11451:SF50">
    <property type="entry name" value="THREONINE--TRNA LIGASE, MITOCHONDRIAL"/>
    <property type="match status" value="1"/>
</dbReference>
<dbReference type="Pfam" id="PF03129">
    <property type="entry name" value="HGTP_anticodon"/>
    <property type="match status" value="1"/>
</dbReference>
<dbReference type="Gene3D" id="3.30.930.10">
    <property type="entry name" value="Bira Bifunctional Protein, Domain 2"/>
    <property type="match status" value="1"/>
</dbReference>
<name>A0A5E8C2S8_9ASCO</name>
<keyword evidence="6" id="KW-0648">Protein biosynthesis</keyword>
<feature type="compositionally biased region" description="Low complexity" evidence="10">
    <location>
        <begin position="131"/>
        <end position="152"/>
    </location>
</feature>
<sequence length="510" mass="57969">MSLIKSAFWRPAVFSTTKPAAWLYARLMSTASKKNATSIANEGKTIANKQQLYVIDHLSPGSIFFLPHGARIFNRLVEFMRAQQRCYGFEEVVTPLIYKDDLWKTSGHWKHYKDDMFQVSAQHHKDTTAQTTSEGETPETTTPSEPHTHTGPISDEDALQIYGLKPMNCPGHCVMYSKHPHSFRDLPIRYSDFSPLHRNESSGALSGLTRVRKFHQDDGHIFCLPSQIQAEIEGCLKMIQASYSVFKLNEFRFVLSTRPESYAGSLEVWDKAEENLKQALNNSGREWELNPGDGAFYGPKIDILVKDNNGKEHQTATIQLDFQLPQNFHLKYVTGSSTTDSATGAITPVEETPVLIHRAIFGSLERFMAILIDHFNGHWPFWLNPRQAVIIPIASRHHEYASAIFSQLSGKYNFKYTYPSVSTSGSTDAIVLPELLHSRYFNVDLFDADETVGARTRRAISEGYSYIIVVGDKEMEDRKLSIRTRESRNTQYLDIDQTISMFSQLEDAYQ</sequence>
<evidence type="ECO:0000313" key="12">
    <source>
        <dbReference type="EMBL" id="VVT58054.1"/>
    </source>
</evidence>
<reference evidence="12 13" key="1">
    <citation type="submission" date="2019-09" db="EMBL/GenBank/DDBJ databases">
        <authorList>
            <person name="Brejova B."/>
        </authorList>
    </citation>
    <scope>NUCLEOTIDE SEQUENCE [LARGE SCALE GENOMIC DNA]</scope>
</reference>
<proteinExistence type="inferred from homology"/>
<evidence type="ECO:0000256" key="10">
    <source>
        <dbReference type="SAM" id="MobiDB-lite"/>
    </source>
</evidence>
<evidence type="ECO:0000256" key="8">
    <source>
        <dbReference type="ARBA" id="ARBA00031900"/>
    </source>
</evidence>
<dbReference type="InterPro" id="IPR036621">
    <property type="entry name" value="Anticodon-bd_dom_sf"/>
</dbReference>
<dbReference type="GO" id="GO:0004829">
    <property type="term" value="F:threonine-tRNA ligase activity"/>
    <property type="evidence" value="ECO:0007669"/>
    <property type="project" value="UniProtKB-EC"/>
</dbReference>
<keyword evidence="7" id="KW-0030">Aminoacyl-tRNA synthetase</keyword>
<dbReference type="Pfam" id="PF00587">
    <property type="entry name" value="tRNA-synt_2b"/>
    <property type="match status" value="1"/>
</dbReference>
<evidence type="ECO:0000313" key="13">
    <source>
        <dbReference type="Proteomes" id="UP000398389"/>
    </source>
</evidence>
<dbReference type="EC" id="6.1.1.3" evidence="2"/>
<protein>
    <recommendedName>
        <fullName evidence="2">threonine--tRNA ligase</fullName>
        <ecNumber evidence="2">6.1.1.3</ecNumber>
    </recommendedName>
    <alternativeName>
        <fullName evidence="8">Threonyl-tRNA synthetase</fullName>
    </alternativeName>
</protein>
<evidence type="ECO:0000256" key="2">
    <source>
        <dbReference type="ARBA" id="ARBA00013163"/>
    </source>
</evidence>
<feature type="region of interest" description="Disordered" evidence="10">
    <location>
        <begin position="123"/>
        <end position="153"/>
    </location>
</feature>
<comment type="similarity">
    <text evidence="1">Belongs to the class-II aminoacyl-tRNA synthetase family.</text>
</comment>
<dbReference type="InterPro" id="IPR004154">
    <property type="entry name" value="Anticodon-bd"/>
</dbReference>
<dbReference type="GO" id="GO:0070159">
    <property type="term" value="P:mitochondrial threonyl-tRNA aminoacylation"/>
    <property type="evidence" value="ECO:0007669"/>
    <property type="project" value="TreeGrafter"/>
</dbReference>
<dbReference type="InterPro" id="IPR002320">
    <property type="entry name" value="Thr-tRNA-ligase_IIa"/>
</dbReference>
<dbReference type="CDD" id="cd00771">
    <property type="entry name" value="ThrRS_core"/>
    <property type="match status" value="1"/>
</dbReference>
<dbReference type="InterPro" id="IPR006195">
    <property type="entry name" value="aa-tRNA-synth_II"/>
</dbReference>
<keyword evidence="5" id="KW-0067">ATP-binding</keyword>
<dbReference type="PANTHER" id="PTHR11451">
    <property type="entry name" value="THREONINE-TRNA LIGASE"/>
    <property type="match status" value="1"/>
</dbReference>
<dbReference type="Gene3D" id="3.40.50.800">
    <property type="entry name" value="Anticodon-binding domain"/>
    <property type="match status" value="1"/>
</dbReference>
<evidence type="ECO:0000256" key="4">
    <source>
        <dbReference type="ARBA" id="ARBA00022741"/>
    </source>
</evidence>
<dbReference type="EMBL" id="CABVLU010000005">
    <property type="protein sequence ID" value="VVT58054.1"/>
    <property type="molecule type" value="Genomic_DNA"/>
</dbReference>
<dbReference type="InterPro" id="IPR047246">
    <property type="entry name" value="ThrRS_anticodon"/>
</dbReference>
<keyword evidence="3" id="KW-0436">Ligase</keyword>
<evidence type="ECO:0000256" key="7">
    <source>
        <dbReference type="ARBA" id="ARBA00023146"/>
    </source>
</evidence>
<dbReference type="InterPro" id="IPR045864">
    <property type="entry name" value="aa-tRNA-synth_II/BPL/LPL"/>
</dbReference>
<dbReference type="CDD" id="cd00860">
    <property type="entry name" value="ThrRS_anticodon"/>
    <property type="match status" value="1"/>
</dbReference>
<dbReference type="RefSeq" id="XP_031856619.1">
    <property type="nucleotide sequence ID" value="XM_032000728.1"/>
</dbReference>
<dbReference type="InterPro" id="IPR033728">
    <property type="entry name" value="ThrRS_core"/>
</dbReference>
<dbReference type="GO" id="GO:0005524">
    <property type="term" value="F:ATP binding"/>
    <property type="evidence" value="ECO:0007669"/>
    <property type="project" value="UniProtKB-KW"/>
</dbReference>
<accession>A0A5E8C2S8</accession>
<comment type="catalytic activity">
    <reaction evidence="9">
        <text>tRNA(Thr) + L-threonine + ATP = L-threonyl-tRNA(Thr) + AMP + diphosphate + H(+)</text>
        <dbReference type="Rhea" id="RHEA:24624"/>
        <dbReference type="Rhea" id="RHEA-COMP:9670"/>
        <dbReference type="Rhea" id="RHEA-COMP:9704"/>
        <dbReference type="ChEBI" id="CHEBI:15378"/>
        <dbReference type="ChEBI" id="CHEBI:30616"/>
        <dbReference type="ChEBI" id="CHEBI:33019"/>
        <dbReference type="ChEBI" id="CHEBI:57926"/>
        <dbReference type="ChEBI" id="CHEBI:78442"/>
        <dbReference type="ChEBI" id="CHEBI:78534"/>
        <dbReference type="ChEBI" id="CHEBI:456215"/>
        <dbReference type="EC" id="6.1.1.3"/>
    </reaction>
</comment>
<evidence type="ECO:0000256" key="3">
    <source>
        <dbReference type="ARBA" id="ARBA00022598"/>
    </source>
</evidence>
<dbReference type="GO" id="GO:0005739">
    <property type="term" value="C:mitochondrion"/>
    <property type="evidence" value="ECO:0007669"/>
    <property type="project" value="TreeGrafter"/>
</dbReference>
<dbReference type="AlphaFoldDB" id="A0A5E8C2S8"/>
<evidence type="ECO:0000256" key="9">
    <source>
        <dbReference type="ARBA" id="ARBA00049515"/>
    </source>
</evidence>
<evidence type="ECO:0000256" key="5">
    <source>
        <dbReference type="ARBA" id="ARBA00022840"/>
    </source>
</evidence>
<dbReference type="GeneID" id="43584828"/>
<keyword evidence="13" id="KW-1185">Reference proteome</keyword>
<dbReference type="SUPFAM" id="SSF52954">
    <property type="entry name" value="Class II aaRS ABD-related"/>
    <property type="match status" value="1"/>
</dbReference>
<evidence type="ECO:0000256" key="1">
    <source>
        <dbReference type="ARBA" id="ARBA00008226"/>
    </source>
</evidence>
<dbReference type="InterPro" id="IPR002314">
    <property type="entry name" value="aa-tRNA-synt_IIb"/>
</dbReference>
<dbReference type="Proteomes" id="UP000398389">
    <property type="component" value="Unassembled WGS sequence"/>
</dbReference>
<feature type="domain" description="Aminoacyl-transfer RNA synthetases class-II family profile" evidence="11">
    <location>
        <begin position="71"/>
        <end position="380"/>
    </location>
</feature>
<gene>
    <name evidence="12" type="ORF">SAPINGB_P006014</name>
</gene>
<organism evidence="12 13">
    <name type="scientific">Magnusiomyces paraingens</name>
    <dbReference type="NCBI Taxonomy" id="2606893"/>
    <lineage>
        <taxon>Eukaryota</taxon>
        <taxon>Fungi</taxon>
        <taxon>Dikarya</taxon>
        <taxon>Ascomycota</taxon>
        <taxon>Saccharomycotina</taxon>
        <taxon>Dipodascomycetes</taxon>
        <taxon>Dipodascales</taxon>
        <taxon>Dipodascaceae</taxon>
        <taxon>Magnusiomyces</taxon>
    </lineage>
</organism>
<keyword evidence="4" id="KW-0547">Nucleotide-binding</keyword>
<dbReference type="PROSITE" id="PS50862">
    <property type="entry name" value="AA_TRNA_LIGASE_II"/>
    <property type="match status" value="1"/>
</dbReference>